<feature type="region of interest" description="Disordered" evidence="1">
    <location>
        <begin position="50"/>
        <end position="97"/>
    </location>
</feature>
<feature type="compositionally biased region" description="Low complexity" evidence="1">
    <location>
        <begin position="81"/>
        <end position="94"/>
    </location>
</feature>
<dbReference type="Proteomes" id="UP001610446">
    <property type="component" value="Unassembled WGS sequence"/>
</dbReference>
<feature type="compositionally biased region" description="Polar residues" evidence="1">
    <location>
        <begin position="50"/>
        <end position="72"/>
    </location>
</feature>
<evidence type="ECO:0000256" key="1">
    <source>
        <dbReference type="SAM" id="MobiDB-lite"/>
    </source>
</evidence>
<proteinExistence type="predicted"/>
<keyword evidence="3" id="KW-1185">Reference proteome</keyword>
<sequence>MRRISQFFFAASPVRSLPTCIPTSASRFQHLQAPANRILSINPNASRTPVRSFAHTSATSSNSPFRLSTKQPTTPPHTDAPEQPQQPQTDPTEALSSKDVYYSPYKPKRTWPPDMTKLSPKHQFRLERKYRRRAALKYARPKWTKATKLAQGAVIGFVIIYALLFMEWDERGASPIEEFRTYIFGSIKDAFSAPPSPASMRRPDGSGKE</sequence>
<evidence type="ECO:0000313" key="3">
    <source>
        <dbReference type="Proteomes" id="UP001610446"/>
    </source>
</evidence>
<organism evidence="2 3">
    <name type="scientific">Aspergillus pseudoustus</name>
    <dbReference type="NCBI Taxonomy" id="1810923"/>
    <lineage>
        <taxon>Eukaryota</taxon>
        <taxon>Fungi</taxon>
        <taxon>Dikarya</taxon>
        <taxon>Ascomycota</taxon>
        <taxon>Pezizomycotina</taxon>
        <taxon>Eurotiomycetes</taxon>
        <taxon>Eurotiomycetidae</taxon>
        <taxon>Eurotiales</taxon>
        <taxon>Aspergillaceae</taxon>
        <taxon>Aspergillus</taxon>
        <taxon>Aspergillus subgen. Nidulantes</taxon>
    </lineage>
</organism>
<protein>
    <submittedName>
        <fullName evidence="2">Uncharacterized protein</fullName>
    </submittedName>
</protein>
<dbReference type="EMBL" id="JBFXLU010000025">
    <property type="protein sequence ID" value="KAL2852446.1"/>
    <property type="molecule type" value="Genomic_DNA"/>
</dbReference>
<evidence type="ECO:0000313" key="2">
    <source>
        <dbReference type="EMBL" id="KAL2852446.1"/>
    </source>
</evidence>
<gene>
    <name evidence="2" type="ORF">BJY01DRAFT_96670</name>
</gene>
<accession>A0ABR4KJL4</accession>
<reference evidence="2 3" key="1">
    <citation type="submission" date="2024-07" db="EMBL/GenBank/DDBJ databases">
        <title>Section-level genome sequencing and comparative genomics of Aspergillus sections Usti and Cavernicolus.</title>
        <authorList>
            <consortium name="Lawrence Berkeley National Laboratory"/>
            <person name="Nybo J.L."/>
            <person name="Vesth T.C."/>
            <person name="Theobald S."/>
            <person name="Frisvad J.C."/>
            <person name="Larsen T.O."/>
            <person name="Kjaerboelling I."/>
            <person name="Rothschild-Mancinelli K."/>
            <person name="Lyhne E.K."/>
            <person name="Kogle M.E."/>
            <person name="Barry K."/>
            <person name="Clum A."/>
            <person name="Na H."/>
            <person name="Ledsgaard L."/>
            <person name="Lin J."/>
            <person name="Lipzen A."/>
            <person name="Kuo A."/>
            <person name="Riley R."/>
            <person name="Mondo S."/>
            <person name="Labutti K."/>
            <person name="Haridas S."/>
            <person name="Pangalinan J."/>
            <person name="Salamov A.A."/>
            <person name="Simmons B.A."/>
            <person name="Magnuson J.K."/>
            <person name="Chen J."/>
            <person name="Drula E."/>
            <person name="Henrissat B."/>
            <person name="Wiebenga A."/>
            <person name="Lubbers R.J."/>
            <person name="Gomes A.C."/>
            <person name="Makela M.R."/>
            <person name="Stajich J."/>
            <person name="Grigoriev I.V."/>
            <person name="Mortensen U.H."/>
            <person name="De Vries R.P."/>
            <person name="Baker S.E."/>
            <person name="Andersen M.R."/>
        </authorList>
    </citation>
    <scope>NUCLEOTIDE SEQUENCE [LARGE SCALE GENOMIC DNA]</scope>
    <source>
        <strain evidence="2 3">CBS 123904</strain>
    </source>
</reference>
<name>A0ABR4KJL4_9EURO</name>
<comment type="caution">
    <text evidence="2">The sequence shown here is derived from an EMBL/GenBank/DDBJ whole genome shotgun (WGS) entry which is preliminary data.</text>
</comment>